<dbReference type="EMBL" id="JAVHNQ010000018">
    <property type="protein sequence ID" value="KAK6330388.1"/>
    <property type="molecule type" value="Genomic_DNA"/>
</dbReference>
<feature type="signal peptide" evidence="1">
    <location>
        <begin position="1"/>
        <end position="19"/>
    </location>
</feature>
<dbReference type="Proteomes" id="UP001375240">
    <property type="component" value="Unassembled WGS sequence"/>
</dbReference>
<keyword evidence="1" id="KW-0732">Signal</keyword>
<evidence type="ECO:0000313" key="3">
    <source>
        <dbReference type="Proteomes" id="UP001375240"/>
    </source>
</evidence>
<dbReference type="AlphaFoldDB" id="A0AAV9U087"/>
<gene>
    <name evidence="2" type="ORF">TWF696_003485</name>
</gene>
<evidence type="ECO:0000313" key="2">
    <source>
        <dbReference type="EMBL" id="KAK6330388.1"/>
    </source>
</evidence>
<sequence>MWLFYIYLATAASAVSVLSVAPIEKVDLLPQAKDSDYRSLQGPGRLSIHEKRTPSRLAELGWPGAASIPDYTRKEWITCLIFLDPMRILDKEYVRGVWSKIVEGQFFGGSPIPKNSLYFPAYAKCGTPFVMVKGSYSAIESLILDDLEGSPDLYRRMHLVDEKIAWSTRAADGQGGPANPPDSDIDEDWDFMVTGSETGLWRPRGSLSVRRRHERVPGPTDNLEGIPKNFTEGLPHIYRRRVARSDEMSFDVRWMSNPPPAGTDSSAGNFSMHGVPWDGYYEDSQGEGVDVWVLDSGFAKSTSGDSSQPQIHEVSYFSESTGLTMTRACGF</sequence>
<feature type="chain" id="PRO_5043530244" evidence="1">
    <location>
        <begin position="20"/>
        <end position="331"/>
    </location>
</feature>
<reference evidence="2 3" key="1">
    <citation type="submission" date="2019-10" db="EMBL/GenBank/DDBJ databases">
        <authorList>
            <person name="Palmer J.M."/>
        </authorList>
    </citation>
    <scope>NUCLEOTIDE SEQUENCE [LARGE SCALE GENOMIC DNA]</scope>
    <source>
        <strain evidence="2 3">TWF696</strain>
    </source>
</reference>
<name>A0AAV9U087_9PEZI</name>
<accession>A0AAV9U087</accession>
<organism evidence="2 3">
    <name type="scientific">Orbilia brochopaga</name>
    <dbReference type="NCBI Taxonomy" id="3140254"/>
    <lineage>
        <taxon>Eukaryota</taxon>
        <taxon>Fungi</taxon>
        <taxon>Dikarya</taxon>
        <taxon>Ascomycota</taxon>
        <taxon>Pezizomycotina</taxon>
        <taxon>Orbiliomycetes</taxon>
        <taxon>Orbiliales</taxon>
        <taxon>Orbiliaceae</taxon>
        <taxon>Orbilia</taxon>
    </lineage>
</organism>
<keyword evidence="3" id="KW-1185">Reference proteome</keyword>
<protein>
    <submittedName>
        <fullName evidence="2">Uncharacterized protein</fullName>
    </submittedName>
</protein>
<comment type="caution">
    <text evidence="2">The sequence shown here is derived from an EMBL/GenBank/DDBJ whole genome shotgun (WGS) entry which is preliminary data.</text>
</comment>
<proteinExistence type="predicted"/>
<evidence type="ECO:0000256" key="1">
    <source>
        <dbReference type="SAM" id="SignalP"/>
    </source>
</evidence>